<dbReference type="RefSeq" id="WP_022795639.1">
    <property type="nucleotide sequence ID" value="NZ_JBQEAI010000013.1"/>
</dbReference>
<dbReference type="AlphaFoldDB" id="A0A3D4S2W0"/>
<keyword evidence="4" id="KW-0067">ATP-binding</keyword>
<dbReference type="PANTHER" id="PTHR47959:SF1">
    <property type="entry name" value="ATP-DEPENDENT RNA HELICASE DBPA"/>
    <property type="match status" value="1"/>
</dbReference>
<dbReference type="PROSITE" id="PS51192">
    <property type="entry name" value="HELICASE_ATP_BIND_1"/>
    <property type="match status" value="1"/>
</dbReference>
<dbReference type="Pfam" id="PF00271">
    <property type="entry name" value="Helicase_C"/>
    <property type="match status" value="1"/>
</dbReference>
<dbReference type="GO" id="GO:0003676">
    <property type="term" value="F:nucleic acid binding"/>
    <property type="evidence" value="ECO:0007669"/>
    <property type="project" value="InterPro"/>
</dbReference>
<evidence type="ECO:0000256" key="6">
    <source>
        <dbReference type="PROSITE-ProRule" id="PRU00552"/>
    </source>
</evidence>
<dbReference type="InterPro" id="IPR014014">
    <property type="entry name" value="RNA_helicase_DEAD_Q_motif"/>
</dbReference>
<dbReference type="GO" id="GO:0016787">
    <property type="term" value="F:hydrolase activity"/>
    <property type="evidence" value="ECO:0007669"/>
    <property type="project" value="UniProtKB-KW"/>
</dbReference>
<dbReference type="GO" id="GO:0005829">
    <property type="term" value="C:cytosol"/>
    <property type="evidence" value="ECO:0007669"/>
    <property type="project" value="TreeGrafter"/>
</dbReference>
<feature type="domain" description="Helicase C-terminal" evidence="9">
    <location>
        <begin position="215"/>
        <end position="374"/>
    </location>
</feature>
<accession>A0A3D4S2W0</accession>
<dbReference type="STRING" id="1121105.GCA_000421665_00343"/>
<dbReference type="GO" id="GO:0003724">
    <property type="term" value="F:RNA helicase activity"/>
    <property type="evidence" value="ECO:0007669"/>
    <property type="project" value="InterPro"/>
</dbReference>
<dbReference type="CDD" id="cd18787">
    <property type="entry name" value="SF2_C_DEAD"/>
    <property type="match status" value="1"/>
</dbReference>
<name>A0A3D4S2W0_9ENTE</name>
<comment type="caution">
    <text evidence="11">The sequence shown here is derived from an EMBL/GenBank/DDBJ whole genome shotgun (WGS) entry which is preliminary data.</text>
</comment>
<dbReference type="Pfam" id="PF00270">
    <property type="entry name" value="DEAD"/>
    <property type="match status" value="1"/>
</dbReference>
<dbReference type="Proteomes" id="UP000262195">
    <property type="component" value="Unassembled WGS sequence"/>
</dbReference>
<protein>
    <submittedName>
        <fullName evidence="11">ATP-dependent helicase</fullName>
    </submittedName>
</protein>
<feature type="domain" description="DEAD-box RNA helicase Q" evidence="10">
    <location>
        <begin position="1"/>
        <end position="29"/>
    </location>
</feature>
<dbReference type="InterPro" id="IPR050079">
    <property type="entry name" value="DEAD_box_RNA_helicase"/>
</dbReference>
<dbReference type="InterPro" id="IPR011545">
    <property type="entry name" value="DEAD/DEAH_box_helicase_dom"/>
</dbReference>
<reference evidence="11 12" key="1">
    <citation type="journal article" date="2018" name="Nat. Biotechnol.">
        <title>A standardized bacterial taxonomy based on genome phylogeny substantially revises the tree of life.</title>
        <authorList>
            <person name="Parks D.H."/>
            <person name="Chuvochina M."/>
            <person name="Waite D.W."/>
            <person name="Rinke C."/>
            <person name="Skarshewski A."/>
            <person name="Chaumeil P.A."/>
            <person name="Hugenholtz P."/>
        </authorList>
    </citation>
    <scope>NUCLEOTIDE SEQUENCE [LARGE SCALE GENOMIC DNA]</scope>
    <source>
        <strain evidence="11">UBA11306</strain>
    </source>
</reference>
<feature type="short sequence motif" description="Q motif" evidence="6">
    <location>
        <begin position="1"/>
        <end position="29"/>
    </location>
</feature>
<dbReference type="InterPro" id="IPR001650">
    <property type="entry name" value="Helicase_C-like"/>
</dbReference>
<dbReference type="InterPro" id="IPR044742">
    <property type="entry name" value="DEAD/DEAH_RhlB"/>
</dbReference>
<evidence type="ECO:0000313" key="12">
    <source>
        <dbReference type="Proteomes" id="UP000262195"/>
    </source>
</evidence>
<dbReference type="EMBL" id="DQHO01000003">
    <property type="protein sequence ID" value="HCS93163.1"/>
    <property type="molecule type" value="Genomic_DNA"/>
</dbReference>
<feature type="region of interest" description="Disordered" evidence="7">
    <location>
        <begin position="380"/>
        <end position="431"/>
    </location>
</feature>
<evidence type="ECO:0000313" key="11">
    <source>
        <dbReference type="EMBL" id="HCS93163.1"/>
    </source>
</evidence>
<evidence type="ECO:0000256" key="3">
    <source>
        <dbReference type="ARBA" id="ARBA00022806"/>
    </source>
</evidence>
<dbReference type="CDD" id="cd00268">
    <property type="entry name" value="DEADc"/>
    <property type="match status" value="1"/>
</dbReference>
<sequence length="431" mass="48897">MNFKALNLLPELQHAISDLDFYEMTPIQEMVIPKIHNNESVIGQSKTGTGKSHSFLIPLINHINASEPVTQVIITSPSRELATQLFAMAKDLLKYLPDIKATLAIGGTDKAKQINHLMKTQPHLVIGTPGRIYDLMKENALLTQSVSYFVVDEADMTLDMGFLKLVDDIATRLSTDLKMYAFSATLPQQLMVFLNRYMAHPDIIKVNTENLISDTVTNYLINIRSQNETALLYDLLTLGNPYLVLIFANTKQRVDDVHKALTERGLTVAKIHGDIPARERRRTMNRVKQLEFQYVVATDLAARGIDIPGVSEVINLDVPRELEFFIHRVGRTGRQGVEGTAITFYHPDLEPAISALEKRGISFEEVTLRNGQLVSVDTRHKRERRKRATTDEIGTQTRGFIKKKKKTIKPGYKRKIKEQIKKEKRQNRPSK</sequence>
<evidence type="ECO:0000259" key="9">
    <source>
        <dbReference type="PROSITE" id="PS51194"/>
    </source>
</evidence>
<dbReference type="SMART" id="SM00490">
    <property type="entry name" value="HELICc"/>
    <property type="match status" value="1"/>
</dbReference>
<dbReference type="SMART" id="SM00487">
    <property type="entry name" value="DEXDc"/>
    <property type="match status" value="1"/>
</dbReference>
<dbReference type="InterPro" id="IPR014001">
    <property type="entry name" value="Helicase_ATP-bd"/>
</dbReference>
<feature type="domain" description="Helicase ATP-binding" evidence="8">
    <location>
        <begin position="32"/>
        <end position="204"/>
    </location>
</feature>
<dbReference type="PROSITE" id="PS51194">
    <property type="entry name" value="HELICASE_CTER"/>
    <property type="match status" value="1"/>
</dbReference>
<evidence type="ECO:0000256" key="1">
    <source>
        <dbReference type="ARBA" id="ARBA00022741"/>
    </source>
</evidence>
<organism evidence="11 12">
    <name type="scientific">Bavariicoccus seileri</name>
    <dbReference type="NCBI Taxonomy" id="549685"/>
    <lineage>
        <taxon>Bacteria</taxon>
        <taxon>Bacillati</taxon>
        <taxon>Bacillota</taxon>
        <taxon>Bacilli</taxon>
        <taxon>Lactobacillales</taxon>
        <taxon>Enterococcaceae</taxon>
        <taxon>Bavariicoccus</taxon>
    </lineage>
</organism>
<evidence type="ECO:0000256" key="4">
    <source>
        <dbReference type="ARBA" id="ARBA00022840"/>
    </source>
</evidence>
<evidence type="ECO:0000256" key="7">
    <source>
        <dbReference type="SAM" id="MobiDB-lite"/>
    </source>
</evidence>
<dbReference type="PROSITE" id="PS51195">
    <property type="entry name" value="Q_MOTIF"/>
    <property type="match status" value="1"/>
</dbReference>
<keyword evidence="3 11" id="KW-0347">Helicase</keyword>
<evidence type="ECO:0000256" key="5">
    <source>
        <dbReference type="ARBA" id="ARBA00038437"/>
    </source>
</evidence>
<dbReference type="GO" id="GO:0005524">
    <property type="term" value="F:ATP binding"/>
    <property type="evidence" value="ECO:0007669"/>
    <property type="project" value="UniProtKB-KW"/>
</dbReference>
<dbReference type="InterPro" id="IPR027417">
    <property type="entry name" value="P-loop_NTPase"/>
</dbReference>
<comment type="similarity">
    <text evidence="5">Belongs to the DEAD box helicase family.</text>
</comment>
<proteinExistence type="inferred from homology"/>
<evidence type="ECO:0000259" key="8">
    <source>
        <dbReference type="PROSITE" id="PS51192"/>
    </source>
</evidence>
<dbReference type="Gene3D" id="3.40.50.300">
    <property type="entry name" value="P-loop containing nucleotide triphosphate hydrolases"/>
    <property type="match status" value="2"/>
</dbReference>
<keyword evidence="2" id="KW-0378">Hydrolase</keyword>
<dbReference type="PANTHER" id="PTHR47959">
    <property type="entry name" value="ATP-DEPENDENT RNA HELICASE RHLE-RELATED"/>
    <property type="match status" value="1"/>
</dbReference>
<feature type="compositionally biased region" description="Basic residues" evidence="7">
    <location>
        <begin position="400"/>
        <end position="431"/>
    </location>
</feature>
<keyword evidence="1" id="KW-0547">Nucleotide-binding</keyword>
<dbReference type="SUPFAM" id="SSF52540">
    <property type="entry name" value="P-loop containing nucleoside triphosphate hydrolases"/>
    <property type="match status" value="1"/>
</dbReference>
<evidence type="ECO:0000256" key="2">
    <source>
        <dbReference type="ARBA" id="ARBA00022801"/>
    </source>
</evidence>
<evidence type="ECO:0000259" key="10">
    <source>
        <dbReference type="PROSITE" id="PS51195"/>
    </source>
</evidence>
<gene>
    <name evidence="11" type="ORF">DIW15_00450</name>
</gene>
<dbReference type="InterPro" id="IPR031337">
    <property type="entry name" value="KDPG/KHG_AS_1"/>
</dbReference>
<dbReference type="PROSITE" id="PS00159">
    <property type="entry name" value="ALDOLASE_KDPG_KHG_1"/>
    <property type="match status" value="1"/>
</dbReference>